<reference evidence="1 2" key="1">
    <citation type="journal article" date="2011" name="Stand. Genomic Sci.">
        <title>Complete genome sequence of the hyperthermophilic chemolithoautotroph Pyrolobus fumarii type strain (1A).</title>
        <authorList>
            <person name="Anderson I."/>
            <person name="Goker M."/>
            <person name="Nolan M."/>
            <person name="Lucas S."/>
            <person name="Hammon N."/>
            <person name="Deshpande S."/>
            <person name="Cheng J.F."/>
            <person name="Tapia R."/>
            <person name="Han C."/>
            <person name="Goodwin L."/>
            <person name="Pitluck S."/>
            <person name="Huntemann M."/>
            <person name="Liolios K."/>
            <person name="Ivanova N."/>
            <person name="Pagani I."/>
            <person name="Mavromatis K."/>
            <person name="Ovchinikova G."/>
            <person name="Pati A."/>
            <person name="Chen A."/>
            <person name="Palaniappan K."/>
            <person name="Land M."/>
            <person name="Hauser L."/>
            <person name="Brambilla E.M."/>
            <person name="Huber H."/>
            <person name="Yasawong M."/>
            <person name="Rohde M."/>
            <person name="Spring S."/>
            <person name="Abt B."/>
            <person name="Sikorski J."/>
            <person name="Wirth R."/>
            <person name="Detter J.C."/>
            <person name="Woyke T."/>
            <person name="Bristow J."/>
            <person name="Eisen J.A."/>
            <person name="Markowitz V."/>
            <person name="Hugenholtz P."/>
            <person name="Kyrpides N.C."/>
            <person name="Klenk H.P."/>
            <person name="Lapidus A."/>
        </authorList>
    </citation>
    <scope>NUCLEOTIDE SEQUENCE [LARGE SCALE GENOMIC DNA]</scope>
    <source>
        <strain evidence="2">DSM 11204 / 1A</strain>
    </source>
</reference>
<dbReference type="eggNOG" id="arCOG12309">
    <property type="taxonomic scope" value="Archaea"/>
</dbReference>
<accession>G0EH48</accession>
<proteinExistence type="predicted"/>
<dbReference type="STRING" id="694429.Pyrfu_1414"/>
<evidence type="ECO:0000313" key="1">
    <source>
        <dbReference type="EMBL" id="AEM39272.1"/>
    </source>
</evidence>
<keyword evidence="2" id="KW-1185">Reference proteome</keyword>
<dbReference type="InParanoid" id="G0EH48"/>
<dbReference type="AlphaFoldDB" id="G0EH48"/>
<protein>
    <submittedName>
        <fullName evidence="1">Uncharacterized protein</fullName>
    </submittedName>
</protein>
<organism evidence="1 2">
    <name type="scientific">Pyrolobus fumarii (strain DSM 11204 / 1A)</name>
    <dbReference type="NCBI Taxonomy" id="694429"/>
    <lineage>
        <taxon>Archaea</taxon>
        <taxon>Thermoproteota</taxon>
        <taxon>Thermoprotei</taxon>
        <taxon>Desulfurococcales</taxon>
        <taxon>Pyrodictiaceae</taxon>
        <taxon>Pyrolobus</taxon>
    </lineage>
</organism>
<gene>
    <name evidence="1" type="ordered locus">Pyrfu_1414</name>
</gene>
<dbReference type="EMBL" id="CP002838">
    <property type="protein sequence ID" value="AEM39272.1"/>
    <property type="molecule type" value="Genomic_DNA"/>
</dbReference>
<dbReference type="HOGENOM" id="CLU_2056029_0_0_2"/>
<evidence type="ECO:0000313" key="2">
    <source>
        <dbReference type="Proteomes" id="UP000001037"/>
    </source>
</evidence>
<sequence>MSLRKLQEALSAAMRAAKVPSSVAAKVLVVVDEASSRYKISSLQELFSMPEWYQWLFLIKGVVAPIARILRSEGYCNAVYYVVTALSMVDERIDAMIKEWIKERCSAGLDPCCSNPPCCNVQ</sequence>
<dbReference type="RefSeq" id="WP_014026949.1">
    <property type="nucleotide sequence ID" value="NC_015931.1"/>
</dbReference>
<dbReference type="OrthoDB" id="15213at2157"/>
<name>G0EH48_PYRF1</name>
<dbReference type="Proteomes" id="UP000001037">
    <property type="component" value="Chromosome"/>
</dbReference>
<dbReference type="KEGG" id="pfm:Pyrfu_1414"/>
<dbReference type="GeneID" id="11138600"/>